<keyword evidence="1" id="KW-0805">Transcription regulation</keyword>
<feature type="domain" description="HTH tetR-type" evidence="5">
    <location>
        <begin position="13"/>
        <end position="72"/>
    </location>
</feature>
<dbReference type="GO" id="GO:0003700">
    <property type="term" value="F:DNA-binding transcription factor activity"/>
    <property type="evidence" value="ECO:0007669"/>
    <property type="project" value="TreeGrafter"/>
</dbReference>
<dbReference type="OrthoDB" id="9795011at2"/>
<name>A0A5C4V177_9ACTN</name>
<dbReference type="PANTHER" id="PTHR30055:SF234">
    <property type="entry name" value="HTH-TYPE TRANSCRIPTIONAL REGULATOR BETI"/>
    <property type="match status" value="1"/>
</dbReference>
<proteinExistence type="predicted"/>
<keyword evidence="2 4" id="KW-0238">DNA-binding</keyword>
<comment type="caution">
    <text evidence="6">The sequence shown here is derived from an EMBL/GenBank/DDBJ whole genome shotgun (WGS) entry which is preliminary data.</text>
</comment>
<dbReference type="Pfam" id="PF21597">
    <property type="entry name" value="TetR_C_43"/>
    <property type="match status" value="1"/>
</dbReference>
<dbReference type="GO" id="GO:0000976">
    <property type="term" value="F:transcription cis-regulatory region binding"/>
    <property type="evidence" value="ECO:0007669"/>
    <property type="project" value="TreeGrafter"/>
</dbReference>
<evidence type="ECO:0000256" key="2">
    <source>
        <dbReference type="ARBA" id="ARBA00023125"/>
    </source>
</evidence>
<dbReference type="EMBL" id="VDGT01000010">
    <property type="protein sequence ID" value="TNM29448.1"/>
    <property type="molecule type" value="Genomic_DNA"/>
</dbReference>
<dbReference type="InterPro" id="IPR050109">
    <property type="entry name" value="HTH-type_TetR-like_transc_reg"/>
</dbReference>
<reference evidence="6 7" key="1">
    <citation type="submission" date="2019-06" db="EMBL/GenBank/DDBJ databases">
        <title>Draft genome of Streptomyces sedi sp. JCM16909.</title>
        <authorList>
            <person name="Klykleung N."/>
            <person name="Tanasupawat S."/>
            <person name="Kudo T."/>
            <person name="Yuki M."/>
            <person name="Ohkuma M."/>
        </authorList>
    </citation>
    <scope>NUCLEOTIDE SEQUENCE [LARGE SCALE GENOMIC DNA]</scope>
    <source>
        <strain evidence="6 7">JCM 16909</strain>
    </source>
</reference>
<dbReference type="InterPro" id="IPR036271">
    <property type="entry name" value="Tet_transcr_reg_TetR-rel_C_sf"/>
</dbReference>
<keyword evidence="3" id="KW-0804">Transcription</keyword>
<evidence type="ECO:0000256" key="4">
    <source>
        <dbReference type="PROSITE-ProRule" id="PRU00335"/>
    </source>
</evidence>
<evidence type="ECO:0000259" key="5">
    <source>
        <dbReference type="PROSITE" id="PS50977"/>
    </source>
</evidence>
<gene>
    <name evidence="6" type="ORF">FH715_15010</name>
</gene>
<dbReference type="Proteomes" id="UP000311713">
    <property type="component" value="Unassembled WGS sequence"/>
</dbReference>
<keyword evidence="7" id="KW-1185">Reference proteome</keyword>
<dbReference type="RefSeq" id="WP_139645435.1">
    <property type="nucleotide sequence ID" value="NZ_BAAAZS010000129.1"/>
</dbReference>
<dbReference type="InterPro" id="IPR049445">
    <property type="entry name" value="TetR_SbtR-like_C"/>
</dbReference>
<evidence type="ECO:0000256" key="1">
    <source>
        <dbReference type="ARBA" id="ARBA00023015"/>
    </source>
</evidence>
<accession>A0A5C4V177</accession>
<dbReference type="SUPFAM" id="SSF46689">
    <property type="entry name" value="Homeodomain-like"/>
    <property type="match status" value="1"/>
</dbReference>
<organism evidence="6 7">
    <name type="scientific">Streptomyces sedi</name>
    <dbReference type="NCBI Taxonomy" id="555059"/>
    <lineage>
        <taxon>Bacteria</taxon>
        <taxon>Bacillati</taxon>
        <taxon>Actinomycetota</taxon>
        <taxon>Actinomycetes</taxon>
        <taxon>Kitasatosporales</taxon>
        <taxon>Streptomycetaceae</taxon>
        <taxon>Streptomyces</taxon>
    </lineage>
</organism>
<evidence type="ECO:0000313" key="6">
    <source>
        <dbReference type="EMBL" id="TNM29448.1"/>
    </source>
</evidence>
<evidence type="ECO:0000313" key="7">
    <source>
        <dbReference type="Proteomes" id="UP000311713"/>
    </source>
</evidence>
<evidence type="ECO:0000256" key="3">
    <source>
        <dbReference type="ARBA" id="ARBA00023163"/>
    </source>
</evidence>
<dbReference type="PANTHER" id="PTHR30055">
    <property type="entry name" value="HTH-TYPE TRANSCRIPTIONAL REGULATOR RUTR"/>
    <property type="match status" value="1"/>
</dbReference>
<dbReference type="PROSITE" id="PS50977">
    <property type="entry name" value="HTH_TETR_2"/>
    <property type="match status" value="1"/>
</dbReference>
<feature type="DNA-binding region" description="H-T-H motif" evidence="4">
    <location>
        <begin position="35"/>
        <end position="54"/>
    </location>
</feature>
<dbReference type="AlphaFoldDB" id="A0A5C4V177"/>
<sequence length="191" mass="19929">MSTPATQRRADARRNHARILAVAEAEVAEHGAGASLEQIARVAGVGSATVRRHFPTRRALLESVARARIDALCARAEELEREEDARAALLEWLGDVVAYCASARGFAAAIAVDGAEPESVYENACSASLERAGAPLLRRAEAAGAVAGSVTMTELITLIVGIALATEHHAAPESQAERLFRLAVAGLSPAG</sequence>
<dbReference type="Gene3D" id="1.10.357.10">
    <property type="entry name" value="Tetracycline Repressor, domain 2"/>
    <property type="match status" value="1"/>
</dbReference>
<dbReference type="InterPro" id="IPR001647">
    <property type="entry name" value="HTH_TetR"/>
</dbReference>
<protein>
    <submittedName>
        <fullName evidence="6">TetR/AcrR family transcriptional regulator</fullName>
    </submittedName>
</protein>
<dbReference type="Pfam" id="PF00440">
    <property type="entry name" value="TetR_N"/>
    <property type="match status" value="1"/>
</dbReference>
<dbReference type="InterPro" id="IPR009057">
    <property type="entry name" value="Homeodomain-like_sf"/>
</dbReference>
<dbReference type="SUPFAM" id="SSF48498">
    <property type="entry name" value="Tetracyclin repressor-like, C-terminal domain"/>
    <property type="match status" value="1"/>
</dbReference>